<dbReference type="RefSeq" id="WP_387344628.1">
    <property type="nucleotide sequence ID" value="NZ_JBIAXI010000017.1"/>
</dbReference>
<dbReference type="Pfam" id="PF16158">
    <property type="entry name" value="N_BRCA1_IG"/>
    <property type="match status" value="1"/>
</dbReference>
<protein>
    <submittedName>
        <fullName evidence="3">NBR1-Ig-like domain-containing protein</fullName>
    </submittedName>
</protein>
<keyword evidence="1" id="KW-1133">Transmembrane helix</keyword>
<dbReference type="Gene3D" id="2.60.40.10">
    <property type="entry name" value="Immunoglobulins"/>
    <property type="match status" value="1"/>
</dbReference>
<dbReference type="InterPro" id="IPR032350">
    <property type="entry name" value="Nbr1_FW"/>
</dbReference>
<keyword evidence="1" id="KW-0472">Membrane</keyword>
<organism evidence="3 4">
    <name type="scientific">Microtetraspora fusca</name>
    <dbReference type="NCBI Taxonomy" id="1997"/>
    <lineage>
        <taxon>Bacteria</taxon>
        <taxon>Bacillati</taxon>
        <taxon>Actinomycetota</taxon>
        <taxon>Actinomycetes</taxon>
        <taxon>Streptosporangiales</taxon>
        <taxon>Streptosporangiaceae</taxon>
        <taxon>Microtetraspora</taxon>
    </lineage>
</organism>
<feature type="domain" description="Nbr1 FW" evidence="2">
    <location>
        <begin position="82"/>
        <end position="173"/>
    </location>
</feature>
<comment type="caution">
    <text evidence="3">The sequence shown here is derived from an EMBL/GenBank/DDBJ whole genome shotgun (WGS) entry which is preliminary data.</text>
</comment>
<sequence>MDDTDVNAPRRNRRTKRRIKVDKVTAAIVTIVTALIGGIATVVAAIVARDGDPAPEPSPANAPVASGYPLLGDSSDILRDVTYPDGAQVPRGQQLDKKWELRNSGNVAWSGRFLAPANSALDEGPCYPRNKRYEIPYTAPQQKVVISAEAVTEPRPGHCHLTWKMIDEAGHFFFPNGKGVELDVTVG</sequence>
<evidence type="ECO:0000259" key="2">
    <source>
        <dbReference type="Pfam" id="PF16158"/>
    </source>
</evidence>
<feature type="transmembrane region" description="Helical" evidence="1">
    <location>
        <begin position="24"/>
        <end position="48"/>
    </location>
</feature>
<gene>
    <name evidence="3" type="ORF">ACFY05_25930</name>
</gene>
<evidence type="ECO:0000313" key="4">
    <source>
        <dbReference type="Proteomes" id="UP001602119"/>
    </source>
</evidence>
<dbReference type="EMBL" id="JBIAXI010000017">
    <property type="protein sequence ID" value="MFF4776305.1"/>
    <property type="molecule type" value="Genomic_DNA"/>
</dbReference>
<accession>A0ABW6VAR8</accession>
<dbReference type="CDD" id="cd14947">
    <property type="entry name" value="NBR1_like"/>
    <property type="match status" value="1"/>
</dbReference>
<proteinExistence type="predicted"/>
<dbReference type="InterPro" id="IPR013783">
    <property type="entry name" value="Ig-like_fold"/>
</dbReference>
<evidence type="ECO:0000313" key="3">
    <source>
        <dbReference type="EMBL" id="MFF4776305.1"/>
    </source>
</evidence>
<dbReference type="Proteomes" id="UP001602119">
    <property type="component" value="Unassembled WGS sequence"/>
</dbReference>
<keyword evidence="4" id="KW-1185">Reference proteome</keyword>
<keyword evidence="1" id="KW-0812">Transmembrane</keyword>
<reference evidence="3 4" key="1">
    <citation type="submission" date="2024-10" db="EMBL/GenBank/DDBJ databases">
        <title>The Natural Products Discovery Center: Release of the First 8490 Sequenced Strains for Exploring Actinobacteria Biosynthetic Diversity.</title>
        <authorList>
            <person name="Kalkreuter E."/>
            <person name="Kautsar S.A."/>
            <person name="Yang D."/>
            <person name="Bader C.D."/>
            <person name="Teijaro C.N."/>
            <person name="Fluegel L."/>
            <person name="Davis C.M."/>
            <person name="Simpson J.R."/>
            <person name="Lauterbach L."/>
            <person name="Steele A.D."/>
            <person name="Gui C."/>
            <person name="Meng S."/>
            <person name="Li G."/>
            <person name="Viehrig K."/>
            <person name="Ye F."/>
            <person name="Su P."/>
            <person name="Kiefer A.F."/>
            <person name="Nichols A."/>
            <person name="Cepeda A.J."/>
            <person name="Yan W."/>
            <person name="Fan B."/>
            <person name="Jiang Y."/>
            <person name="Adhikari A."/>
            <person name="Zheng C.-J."/>
            <person name="Schuster L."/>
            <person name="Cowan T.M."/>
            <person name="Smanski M.J."/>
            <person name="Chevrette M.G."/>
            <person name="De Carvalho L.P.S."/>
            <person name="Shen B."/>
        </authorList>
    </citation>
    <scope>NUCLEOTIDE SEQUENCE [LARGE SCALE GENOMIC DNA]</scope>
    <source>
        <strain evidence="3 4">NPDC001281</strain>
    </source>
</reference>
<name>A0ABW6VAR8_MICFU</name>
<evidence type="ECO:0000256" key="1">
    <source>
        <dbReference type="SAM" id="Phobius"/>
    </source>
</evidence>